<accession>A0A846MZQ7</accession>
<dbReference type="RefSeq" id="WP_167082666.1">
    <property type="nucleotide sequence ID" value="NZ_BAAADC010000001.1"/>
</dbReference>
<dbReference type="Gene3D" id="2.60.40.2250">
    <property type="match status" value="1"/>
</dbReference>
<evidence type="ECO:0000313" key="4">
    <source>
        <dbReference type="Proteomes" id="UP000570514"/>
    </source>
</evidence>
<name>A0A846MZQ7_9PROT</name>
<dbReference type="InterPro" id="IPR038765">
    <property type="entry name" value="Papain-like_cys_pep_sf"/>
</dbReference>
<feature type="region of interest" description="Disordered" evidence="1">
    <location>
        <begin position="269"/>
        <end position="289"/>
    </location>
</feature>
<dbReference type="GO" id="GO:0006508">
    <property type="term" value="P:proteolysis"/>
    <property type="evidence" value="ECO:0007669"/>
    <property type="project" value="UniProtKB-KW"/>
</dbReference>
<keyword evidence="3" id="KW-0378">Hydrolase</keyword>
<dbReference type="AlphaFoldDB" id="A0A846MZQ7"/>
<dbReference type="SUPFAM" id="SSF54001">
    <property type="entry name" value="Cysteine proteinases"/>
    <property type="match status" value="1"/>
</dbReference>
<dbReference type="InterPro" id="IPR002931">
    <property type="entry name" value="Transglutaminase-like"/>
</dbReference>
<keyword evidence="3" id="KW-0645">Protease</keyword>
<dbReference type="SMART" id="SM00460">
    <property type="entry name" value="TGc"/>
    <property type="match status" value="1"/>
</dbReference>
<keyword evidence="4" id="KW-1185">Reference proteome</keyword>
<dbReference type="GO" id="GO:0008233">
    <property type="term" value="F:peptidase activity"/>
    <property type="evidence" value="ECO:0007669"/>
    <property type="project" value="UniProtKB-KW"/>
</dbReference>
<dbReference type="PANTHER" id="PTHR33490:SF12">
    <property type="entry name" value="BLL5557 PROTEIN"/>
    <property type="match status" value="1"/>
</dbReference>
<organism evidence="3 4">
    <name type="scientific">Rhizomicrobium palustre</name>
    <dbReference type="NCBI Taxonomy" id="189966"/>
    <lineage>
        <taxon>Bacteria</taxon>
        <taxon>Pseudomonadati</taxon>
        <taxon>Pseudomonadota</taxon>
        <taxon>Alphaproteobacteria</taxon>
        <taxon>Micropepsales</taxon>
        <taxon>Micropepsaceae</taxon>
        <taxon>Rhizomicrobium</taxon>
    </lineage>
</organism>
<protein>
    <submittedName>
        <fullName evidence="3">Transglutaminase-like putative cysteine protease</fullName>
    </submittedName>
</protein>
<dbReference type="PANTHER" id="PTHR33490">
    <property type="entry name" value="BLR5614 PROTEIN-RELATED"/>
    <property type="match status" value="1"/>
</dbReference>
<sequence>MIIRAGFSISFTCTAPTPMLLLLNVRPEREADLLAPENFRAFPEVPLRRYQDRFGNTCTRLVAPVGQITFTNDFLIEDSGLHELLPIGAPEAPVDSLPDDILMYLMGSRYCDTQRLMTIAWELFGNVAPGWARVEAILNYTHNHLTFGYGYARNDRTAFDAYAERVGVCRDFAHLAITLCRCMNIPARYCTGYLGDIGVPADPNPMDFSAWFEVYLGGAWHTLDARHNEPRIGRILVARGMDATDTAISMAFGSANLSEFTVVTEEASDQQTGFQSADNSVSTSLGVAS</sequence>
<dbReference type="Proteomes" id="UP000570514">
    <property type="component" value="Unassembled WGS sequence"/>
</dbReference>
<gene>
    <name evidence="3" type="ORF">FHS83_001810</name>
</gene>
<reference evidence="3 4" key="1">
    <citation type="submission" date="2020-03" db="EMBL/GenBank/DDBJ databases">
        <title>Genomic Encyclopedia of Type Strains, Phase IV (KMG-IV): sequencing the most valuable type-strain genomes for metagenomic binning, comparative biology and taxonomic classification.</title>
        <authorList>
            <person name="Goeker M."/>
        </authorList>
    </citation>
    <scope>NUCLEOTIDE SEQUENCE [LARGE SCALE GENOMIC DNA]</scope>
    <source>
        <strain evidence="3 4">DSM 19867</strain>
    </source>
</reference>
<feature type="domain" description="Transglutaminase-like" evidence="2">
    <location>
        <begin position="161"/>
        <end position="227"/>
    </location>
</feature>
<dbReference type="EMBL" id="JAASRM010000001">
    <property type="protein sequence ID" value="NIK88492.1"/>
    <property type="molecule type" value="Genomic_DNA"/>
</dbReference>
<proteinExistence type="predicted"/>
<dbReference type="Gene3D" id="3.10.620.30">
    <property type="match status" value="1"/>
</dbReference>
<dbReference type="Pfam" id="PF01841">
    <property type="entry name" value="Transglut_core"/>
    <property type="match status" value="1"/>
</dbReference>
<evidence type="ECO:0000313" key="3">
    <source>
        <dbReference type="EMBL" id="NIK88492.1"/>
    </source>
</evidence>
<evidence type="ECO:0000256" key="1">
    <source>
        <dbReference type="SAM" id="MobiDB-lite"/>
    </source>
</evidence>
<comment type="caution">
    <text evidence="3">The sequence shown here is derived from an EMBL/GenBank/DDBJ whole genome shotgun (WGS) entry which is preliminary data.</text>
</comment>
<evidence type="ECO:0000259" key="2">
    <source>
        <dbReference type="SMART" id="SM00460"/>
    </source>
</evidence>